<reference evidence="1 2" key="1">
    <citation type="submission" date="2015-07" db="EMBL/GenBank/DDBJ databases">
        <title>Genome sequencing of Kibdelosporangium phytohabitans.</title>
        <authorList>
            <person name="Qin S."/>
            <person name="Xing K."/>
        </authorList>
    </citation>
    <scope>NUCLEOTIDE SEQUENCE [LARGE SCALE GENOMIC DNA]</scope>
    <source>
        <strain evidence="1 2">KLBMP1111</strain>
    </source>
</reference>
<accession>A0A0N9IDJ6</accession>
<evidence type="ECO:0000313" key="2">
    <source>
        <dbReference type="Proteomes" id="UP000063699"/>
    </source>
</evidence>
<keyword evidence="2" id="KW-1185">Reference proteome</keyword>
<dbReference type="OrthoDB" id="4761717at2"/>
<dbReference type="EMBL" id="CP012752">
    <property type="protein sequence ID" value="ALG14555.1"/>
    <property type="molecule type" value="Genomic_DNA"/>
</dbReference>
<dbReference type="KEGG" id="kphy:AOZ06_04885"/>
<name>A0A0N9IDJ6_9PSEU</name>
<evidence type="ECO:0000313" key="1">
    <source>
        <dbReference type="EMBL" id="ALG14555.1"/>
    </source>
</evidence>
<dbReference type="AlphaFoldDB" id="A0A0N9IDJ6"/>
<gene>
    <name evidence="1" type="ORF">AOZ06_04885</name>
</gene>
<proteinExistence type="predicted"/>
<organism evidence="1 2">
    <name type="scientific">Kibdelosporangium phytohabitans</name>
    <dbReference type="NCBI Taxonomy" id="860235"/>
    <lineage>
        <taxon>Bacteria</taxon>
        <taxon>Bacillati</taxon>
        <taxon>Actinomycetota</taxon>
        <taxon>Actinomycetes</taxon>
        <taxon>Pseudonocardiales</taxon>
        <taxon>Pseudonocardiaceae</taxon>
        <taxon>Kibdelosporangium</taxon>
    </lineage>
</organism>
<dbReference type="Proteomes" id="UP000063699">
    <property type="component" value="Chromosome"/>
</dbReference>
<sequence>MHGYDYKPTPLFHGDGPLFVGVELEVSVPSQSFGEATETALRHLGRLGYLKEDSSIVDDGFEIVTHPMSYEWAMQRFPWNLLDALEKLGSDADGNGLHVHVSREAFDGPCHLYRWMKFFYRNQPQVVALARRMSSHAAFRADGRARIKHYAKGGKGIRYHAINTQNDTTVEVRVFAGTLNRQRAQAAIGLTVATVEYTRTLTTQDITQRDGWQWPAFADWVSQRPHYAPLVAEMETLLCAC</sequence>
<evidence type="ECO:0008006" key="3">
    <source>
        <dbReference type="Google" id="ProtNLM"/>
    </source>
</evidence>
<protein>
    <recommendedName>
        <fullName evidence="3">Amidoligase</fullName>
    </recommendedName>
</protein>